<dbReference type="Proteomes" id="UP000034733">
    <property type="component" value="Unassembled WGS sequence"/>
</dbReference>
<dbReference type="EMBL" id="JJQA01000036">
    <property type="protein sequence ID" value="KKH18723.1"/>
    <property type="molecule type" value="Genomic_DNA"/>
</dbReference>
<dbReference type="PATRIC" id="fig|2209.48.peg.996"/>
<feature type="domain" description="Polysaccharide pyruvyl transferase" evidence="1">
    <location>
        <begin position="17"/>
        <end position="338"/>
    </location>
</feature>
<proteinExistence type="predicted"/>
<evidence type="ECO:0000313" key="2">
    <source>
        <dbReference type="EMBL" id="KKH16918.1"/>
    </source>
</evidence>
<dbReference type="EMBL" id="JJQC01000092">
    <property type="protein sequence ID" value="KKH20822.1"/>
    <property type="molecule type" value="Genomic_DNA"/>
</dbReference>
<dbReference type="EMBL" id="JJQB01000120">
    <property type="protein sequence ID" value="KKH16918.1"/>
    <property type="molecule type" value="Genomic_DNA"/>
</dbReference>
<dbReference type="RefSeq" id="WP_048044770.1">
    <property type="nucleotide sequence ID" value="NZ_JJQA01000036.1"/>
</dbReference>
<protein>
    <submittedName>
        <fullName evidence="2">Polysaccharide pyruvyl transferase</fullName>
    </submittedName>
</protein>
<gene>
    <name evidence="3" type="ORF">DU44_04740</name>
    <name evidence="2" type="ORF">DU48_14810</name>
    <name evidence="4" type="ORF">DU65_19920</name>
</gene>
<dbReference type="InterPro" id="IPR007345">
    <property type="entry name" value="Polysacch_pyruvyl_Trfase"/>
</dbReference>
<evidence type="ECO:0000313" key="6">
    <source>
        <dbReference type="Proteomes" id="UP000034064"/>
    </source>
</evidence>
<dbReference type="Pfam" id="PF04230">
    <property type="entry name" value="PS_pyruv_trans"/>
    <property type="match status" value="1"/>
</dbReference>
<comment type="caution">
    <text evidence="2">The sequence shown here is derived from an EMBL/GenBank/DDBJ whole genome shotgun (WGS) entry which is preliminary data.</text>
</comment>
<sequence>MNERPIFILAGNGPYENRGCEAIVRGTVKILRHYYKDPSFVCVSFFHSDEQYKRQCEQEFDKNIIHKRANQRAKLFDLNWSAYRILKVAKPEIFKNWTYKEMLPYIKDCHSVLSLGGDNYSLDYGIPERFTILDDLAIKNGKSIVIWGASIGPFNKLPEYEQYMINHLQKVDRILARESSTIKYLKEKGIDNNLYKVGDPAFLMDPVEPKELEDKIEDGAIGINFSPLMAKYVTGGDRKKWVLSASEIITYISEKTRRKIYLIPHVTSPLLNSDYEFLKSVQEKVDLDKNKLVLIPPRYNAAETKWIISKMFVFAGARTHSTIAALSSCIPTLSFAYSIKAKGINNDIFANEDYCLNPEDLNAELVSKKIELLIENNTQIRKNLQLKIPEIKKEALDAGKYLIQAE</sequence>
<dbReference type="PANTHER" id="PTHR36836:SF1">
    <property type="entry name" value="COLANIC ACID BIOSYNTHESIS PROTEIN WCAK"/>
    <property type="match status" value="1"/>
</dbReference>
<evidence type="ECO:0000259" key="1">
    <source>
        <dbReference type="Pfam" id="PF04230"/>
    </source>
</evidence>
<dbReference type="GO" id="GO:0016740">
    <property type="term" value="F:transferase activity"/>
    <property type="evidence" value="ECO:0007669"/>
    <property type="project" value="UniProtKB-KW"/>
</dbReference>
<dbReference type="Proteomes" id="UP000034064">
    <property type="component" value="Unassembled WGS sequence"/>
</dbReference>
<evidence type="ECO:0000313" key="3">
    <source>
        <dbReference type="EMBL" id="KKH18723.1"/>
    </source>
</evidence>
<organism evidence="2 7">
    <name type="scientific">Methanosarcina mazei</name>
    <name type="common">Methanosarcina frisia</name>
    <dbReference type="NCBI Taxonomy" id="2209"/>
    <lineage>
        <taxon>Archaea</taxon>
        <taxon>Methanobacteriati</taxon>
        <taxon>Methanobacteriota</taxon>
        <taxon>Stenosarchaea group</taxon>
        <taxon>Methanomicrobia</taxon>
        <taxon>Methanosarcinales</taxon>
        <taxon>Methanosarcinaceae</taxon>
        <taxon>Methanosarcina</taxon>
    </lineage>
</organism>
<dbReference type="Proteomes" id="UP000033987">
    <property type="component" value="Unassembled WGS sequence"/>
</dbReference>
<dbReference type="PANTHER" id="PTHR36836">
    <property type="entry name" value="COLANIC ACID BIOSYNTHESIS PROTEIN WCAK"/>
    <property type="match status" value="1"/>
</dbReference>
<name>A0A0F8KRA9_METMZ</name>
<evidence type="ECO:0000313" key="7">
    <source>
        <dbReference type="Proteomes" id="UP000034733"/>
    </source>
</evidence>
<dbReference type="AlphaFoldDB" id="A0A0F8KRA9"/>
<evidence type="ECO:0000313" key="4">
    <source>
        <dbReference type="EMBL" id="KKH20822.1"/>
    </source>
</evidence>
<evidence type="ECO:0000313" key="5">
    <source>
        <dbReference type="Proteomes" id="UP000033987"/>
    </source>
</evidence>
<reference evidence="5 6" key="1">
    <citation type="journal article" date="2015" name="ISME J.">
        <title>Genomic and phenotypic differentiation among Methanosarcina mazei populations from Columbia River sediment.</title>
        <authorList>
            <person name="Youngblut N.D."/>
            <person name="Wirth J.S."/>
            <person name="Henriksen J.R."/>
            <person name="Smith M."/>
            <person name="Simon H."/>
            <person name="Metcalf W.W."/>
            <person name="Whitaker R.J."/>
        </authorList>
    </citation>
    <scope>NUCLEOTIDE SEQUENCE [LARGE SCALE GENOMIC DNA]</scope>
    <source>
        <strain evidence="3 6">1.F.A.1A.3</strain>
        <strain evidence="2 7">1.F.A.1B.3</strain>
        <strain evidence="4 5">1.F.A.1B.4</strain>
    </source>
</reference>
<accession>A0A0F8KRA9</accession>
<keyword evidence="2" id="KW-0808">Transferase</keyword>